<evidence type="ECO:0000313" key="1">
    <source>
        <dbReference type="EMBL" id="MEL3971979.1"/>
    </source>
</evidence>
<dbReference type="Proteomes" id="UP001389717">
    <property type="component" value="Unassembled WGS sequence"/>
</dbReference>
<dbReference type="RefSeq" id="WP_341981795.1">
    <property type="nucleotide sequence ID" value="NZ_JBBYAF010000009.1"/>
</dbReference>
<reference evidence="1 2" key="1">
    <citation type="submission" date="2024-04" db="EMBL/GenBank/DDBJ databases">
        <title>Bacillus oryzaecorticis sp. nov., a moderately halophilic bacterium isolated from rice husks.</title>
        <authorList>
            <person name="Zhu H.-S."/>
        </authorList>
    </citation>
    <scope>NUCLEOTIDE SEQUENCE [LARGE SCALE GENOMIC DNA]</scope>
    <source>
        <strain evidence="1 2">ZC255</strain>
    </source>
</reference>
<protein>
    <submittedName>
        <fullName evidence="1">Uncharacterized protein</fullName>
    </submittedName>
</protein>
<keyword evidence="2" id="KW-1185">Reference proteome</keyword>
<comment type="caution">
    <text evidence="1">The sequence shown here is derived from an EMBL/GenBank/DDBJ whole genome shotgun (WGS) entry which is preliminary data.</text>
</comment>
<accession>A0ABU9K7A5</accession>
<dbReference type="EMBL" id="JBBYAF010000009">
    <property type="protein sequence ID" value="MEL3971979.1"/>
    <property type="molecule type" value="Genomic_DNA"/>
</dbReference>
<evidence type="ECO:0000313" key="2">
    <source>
        <dbReference type="Proteomes" id="UP001389717"/>
    </source>
</evidence>
<sequence length="49" mass="6005">MSNKTKKDKEKEVPTIPEKNENTIWDSFWKLTRPEVTETKKEETTFKWF</sequence>
<proteinExistence type="predicted"/>
<organism evidence="1 2">
    <name type="scientific">Rossellomorea oryzaecorticis</name>
    <dbReference type="NCBI Taxonomy" id="1396505"/>
    <lineage>
        <taxon>Bacteria</taxon>
        <taxon>Bacillati</taxon>
        <taxon>Bacillota</taxon>
        <taxon>Bacilli</taxon>
        <taxon>Bacillales</taxon>
        <taxon>Bacillaceae</taxon>
        <taxon>Rossellomorea</taxon>
    </lineage>
</organism>
<name>A0ABU9K7A5_9BACI</name>
<gene>
    <name evidence="1" type="ORF">AAEO50_06790</name>
</gene>